<evidence type="ECO:0000256" key="7">
    <source>
        <dbReference type="ARBA" id="ARBA00022989"/>
    </source>
</evidence>
<evidence type="ECO:0000256" key="3">
    <source>
        <dbReference type="ARBA" id="ARBA00022448"/>
    </source>
</evidence>
<evidence type="ECO:0000313" key="15">
    <source>
        <dbReference type="Proteomes" id="UP000712157"/>
    </source>
</evidence>
<feature type="coiled-coil region" evidence="12">
    <location>
        <begin position="138"/>
        <end position="165"/>
    </location>
</feature>
<accession>A0A949NIR1</accession>
<keyword evidence="12" id="KW-0175">Coiled coil</keyword>
<comment type="catalytic activity">
    <reaction evidence="10">
        <text>Mg(2+)(in) = Mg(2+)(out)</text>
        <dbReference type="Rhea" id="RHEA:29827"/>
        <dbReference type="ChEBI" id="CHEBI:18420"/>
    </reaction>
</comment>
<evidence type="ECO:0000256" key="11">
    <source>
        <dbReference type="ARBA" id="ARBA00045497"/>
    </source>
</evidence>
<dbReference type="GO" id="GO:0050897">
    <property type="term" value="F:cobalt ion binding"/>
    <property type="evidence" value="ECO:0007669"/>
    <property type="project" value="TreeGrafter"/>
</dbReference>
<dbReference type="Proteomes" id="UP000712157">
    <property type="component" value="Unassembled WGS sequence"/>
</dbReference>
<protein>
    <submittedName>
        <fullName evidence="14">Cobalt transporter</fullName>
    </submittedName>
</protein>
<dbReference type="SUPFAM" id="SSF143865">
    <property type="entry name" value="CorA soluble domain-like"/>
    <property type="match status" value="1"/>
</dbReference>
<comment type="subcellular location">
    <subcellularLocation>
        <location evidence="1">Cell membrane</location>
        <topology evidence="1">Multi-pass membrane protein</topology>
    </subcellularLocation>
</comment>
<dbReference type="FunFam" id="1.20.58.340:FF:000004">
    <property type="entry name" value="Magnesium transport protein CorA"/>
    <property type="match status" value="1"/>
</dbReference>
<evidence type="ECO:0000256" key="8">
    <source>
        <dbReference type="ARBA" id="ARBA00023065"/>
    </source>
</evidence>
<evidence type="ECO:0000256" key="1">
    <source>
        <dbReference type="ARBA" id="ARBA00004651"/>
    </source>
</evidence>
<keyword evidence="3" id="KW-0813">Transport</keyword>
<dbReference type="AlphaFoldDB" id="A0A949NIR1"/>
<dbReference type="GO" id="GO:0005886">
    <property type="term" value="C:plasma membrane"/>
    <property type="evidence" value="ECO:0007669"/>
    <property type="project" value="UniProtKB-SubCell"/>
</dbReference>
<dbReference type="GO" id="GO:0015095">
    <property type="term" value="F:magnesium ion transmembrane transporter activity"/>
    <property type="evidence" value="ECO:0007669"/>
    <property type="project" value="TreeGrafter"/>
</dbReference>
<keyword evidence="8" id="KW-0406">Ion transport</keyword>
<keyword evidence="7 13" id="KW-1133">Transmembrane helix</keyword>
<keyword evidence="4" id="KW-1003">Cell membrane</keyword>
<evidence type="ECO:0000256" key="13">
    <source>
        <dbReference type="SAM" id="Phobius"/>
    </source>
</evidence>
<evidence type="ECO:0000256" key="4">
    <source>
        <dbReference type="ARBA" id="ARBA00022475"/>
    </source>
</evidence>
<dbReference type="EMBL" id="JAHQCW010000037">
    <property type="protein sequence ID" value="MBU9738585.1"/>
    <property type="molecule type" value="Genomic_DNA"/>
</dbReference>
<proteinExistence type="inferred from homology"/>
<feature type="transmembrane region" description="Helical" evidence="13">
    <location>
        <begin position="283"/>
        <end position="303"/>
    </location>
</feature>
<dbReference type="InterPro" id="IPR045863">
    <property type="entry name" value="CorA_TM1_TM2"/>
</dbReference>
<dbReference type="InterPro" id="IPR002523">
    <property type="entry name" value="MgTranspt_CorA/ZnTranspt_ZntB"/>
</dbReference>
<sequence length="309" mass="36449">MAVFRPNHYYGIKDKIYETERFPSPEAAVSIAVVDEPEAERLKVMTGEQQKLLEAGNAVRFIKFTDYEDYLFCTFHIPLQKNIRKEYAKLTMLIRQKLLVIVVQNEAAAVLLSSFTPRYGGRPLTLERLLAELLESFVQNDLEYLGELEDRITELEERAMDGEVADFNHQMVHIRKELLYLHNYYAQFQDLADCFQDSENDFFAENRYFRYLSDKMSRLYGECQMLREYSMQVREFYQAQVDVKQNTIMKFLTGVTTIFLPLTLITGWYGMNFAGMPELSWRFGYPLVIFVSALILLICIWIFKKKKFF</sequence>
<comment type="caution">
    <text evidence="14">The sequence shown here is derived from an EMBL/GenBank/DDBJ whole genome shotgun (WGS) entry which is preliminary data.</text>
</comment>
<dbReference type="PANTHER" id="PTHR46494">
    <property type="entry name" value="CORA FAMILY METAL ION TRANSPORTER (EUROFUNG)"/>
    <property type="match status" value="1"/>
</dbReference>
<dbReference type="Gene3D" id="1.20.58.340">
    <property type="entry name" value="Magnesium transport protein CorA, transmembrane region"/>
    <property type="match status" value="2"/>
</dbReference>
<comment type="function">
    <text evidence="11">Mediates influx of magnesium ions. Alternates between open and closed states. Activated by low cytoplasmic Mg(2+) levels. Inactive when cytoplasmic Mg(2+) levels are high.</text>
</comment>
<dbReference type="Pfam" id="PF01544">
    <property type="entry name" value="CorA"/>
    <property type="match status" value="1"/>
</dbReference>
<dbReference type="InterPro" id="IPR045861">
    <property type="entry name" value="CorA_cytoplasmic_dom"/>
</dbReference>
<evidence type="ECO:0000256" key="5">
    <source>
        <dbReference type="ARBA" id="ARBA00022692"/>
    </source>
</evidence>
<evidence type="ECO:0000256" key="12">
    <source>
        <dbReference type="SAM" id="Coils"/>
    </source>
</evidence>
<keyword evidence="6" id="KW-0460">Magnesium</keyword>
<evidence type="ECO:0000256" key="9">
    <source>
        <dbReference type="ARBA" id="ARBA00023136"/>
    </source>
</evidence>
<gene>
    <name evidence="14" type="ORF">KTH89_18750</name>
</gene>
<feature type="transmembrane region" description="Helical" evidence="13">
    <location>
        <begin position="251"/>
        <end position="271"/>
    </location>
</feature>
<dbReference type="GO" id="GO:0000287">
    <property type="term" value="F:magnesium ion binding"/>
    <property type="evidence" value="ECO:0007669"/>
    <property type="project" value="TreeGrafter"/>
</dbReference>
<evidence type="ECO:0000256" key="10">
    <source>
        <dbReference type="ARBA" id="ARBA00034269"/>
    </source>
</evidence>
<dbReference type="RefSeq" id="WP_158343109.1">
    <property type="nucleotide sequence ID" value="NZ_JAHQCW010000037.1"/>
</dbReference>
<evidence type="ECO:0000256" key="6">
    <source>
        <dbReference type="ARBA" id="ARBA00022842"/>
    </source>
</evidence>
<keyword evidence="15" id="KW-1185">Reference proteome</keyword>
<keyword evidence="9 13" id="KW-0472">Membrane</keyword>
<comment type="similarity">
    <text evidence="2">Belongs to the CorA metal ion transporter (MIT) (TC 1.A.35) family.</text>
</comment>
<evidence type="ECO:0000256" key="2">
    <source>
        <dbReference type="ARBA" id="ARBA00009765"/>
    </source>
</evidence>
<dbReference type="SUPFAM" id="SSF144083">
    <property type="entry name" value="Magnesium transport protein CorA, transmembrane region"/>
    <property type="match status" value="1"/>
</dbReference>
<dbReference type="GO" id="GO:0015087">
    <property type="term" value="F:cobalt ion transmembrane transporter activity"/>
    <property type="evidence" value="ECO:0007669"/>
    <property type="project" value="TreeGrafter"/>
</dbReference>
<dbReference type="PANTHER" id="PTHR46494:SF1">
    <property type="entry name" value="CORA FAMILY METAL ION TRANSPORTER (EUROFUNG)"/>
    <property type="match status" value="1"/>
</dbReference>
<evidence type="ECO:0000313" key="14">
    <source>
        <dbReference type="EMBL" id="MBU9738585.1"/>
    </source>
</evidence>
<keyword evidence="5 13" id="KW-0812">Transmembrane</keyword>
<organism evidence="14 15">
    <name type="scientific">Diplocloster agilis</name>
    <dbReference type="NCBI Taxonomy" id="2850323"/>
    <lineage>
        <taxon>Bacteria</taxon>
        <taxon>Bacillati</taxon>
        <taxon>Bacillota</taxon>
        <taxon>Clostridia</taxon>
        <taxon>Lachnospirales</taxon>
        <taxon>Lachnospiraceae</taxon>
        <taxon>Diplocloster</taxon>
    </lineage>
</organism>
<name>A0A949NIR1_9FIRM</name>
<reference evidence="14" key="1">
    <citation type="submission" date="2021-06" db="EMBL/GenBank/DDBJ databases">
        <title>Description of novel taxa of the family Lachnospiraceae.</title>
        <authorList>
            <person name="Chaplin A.V."/>
            <person name="Sokolova S.R."/>
            <person name="Pikina A.P."/>
            <person name="Korzhanova M."/>
            <person name="Belova V."/>
            <person name="Korostin D."/>
            <person name="Efimov B.A."/>
        </authorList>
    </citation>
    <scope>NUCLEOTIDE SEQUENCE</scope>
    <source>
        <strain evidence="14">ASD5720</strain>
    </source>
</reference>
<dbReference type="CDD" id="cd12826">
    <property type="entry name" value="EcCorA_ZntB-like_u1"/>
    <property type="match status" value="1"/>
</dbReference>